<proteinExistence type="predicted"/>
<evidence type="ECO:0000313" key="4">
    <source>
        <dbReference type="Proteomes" id="UP001430953"/>
    </source>
</evidence>
<feature type="region of interest" description="Disordered" evidence="1">
    <location>
        <begin position="117"/>
        <end position="158"/>
    </location>
</feature>
<feature type="chain" id="PRO_5043419022" description="Icarapin-like" evidence="2">
    <location>
        <begin position="21"/>
        <end position="158"/>
    </location>
</feature>
<reference evidence="3 4" key="1">
    <citation type="submission" date="2023-03" db="EMBL/GenBank/DDBJ databases">
        <title>High recombination rates correlate with genetic variation in Cardiocondyla obscurior ants.</title>
        <authorList>
            <person name="Errbii M."/>
        </authorList>
    </citation>
    <scope>NUCLEOTIDE SEQUENCE [LARGE SCALE GENOMIC DNA]</scope>
    <source>
        <strain evidence="3">Alpha-2009</strain>
        <tissue evidence="3">Whole body</tissue>
    </source>
</reference>
<dbReference type="EMBL" id="JADYXP020000009">
    <property type="protein sequence ID" value="KAL0116741.1"/>
    <property type="molecule type" value="Genomic_DNA"/>
</dbReference>
<name>A0AAW2FPQ2_9HYME</name>
<evidence type="ECO:0008006" key="5">
    <source>
        <dbReference type="Google" id="ProtNLM"/>
    </source>
</evidence>
<dbReference type="Proteomes" id="UP001430953">
    <property type="component" value="Unassembled WGS sequence"/>
</dbReference>
<accession>A0AAW2FPQ2</accession>
<comment type="caution">
    <text evidence="3">The sequence shown here is derived from an EMBL/GenBank/DDBJ whole genome shotgun (WGS) entry which is preliminary data.</text>
</comment>
<feature type="compositionally biased region" description="Polar residues" evidence="1">
    <location>
        <begin position="147"/>
        <end position="158"/>
    </location>
</feature>
<keyword evidence="4" id="KW-1185">Reference proteome</keyword>
<sequence length="158" mass="17320">MKTLVHVLLIAACFVACARSFPSIGYDEDDEDNGSYDFHVPDFFSDFFSRVSQHINNIFHNIPDVTDMQIPEGANTTSTTKVINGHVVTINETTYSSGDELGGTAFRIRIIDVKPQNDTDTIGGGLGPASVKPETNESRETVEDFNNEISKNTETLTA</sequence>
<protein>
    <recommendedName>
        <fullName evidence="5">Icarapin-like</fullName>
    </recommendedName>
</protein>
<feature type="signal peptide" evidence="2">
    <location>
        <begin position="1"/>
        <end position="20"/>
    </location>
</feature>
<evidence type="ECO:0000313" key="3">
    <source>
        <dbReference type="EMBL" id="KAL0116741.1"/>
    </source>
</evidence>
<evidence type="ECO:0000256" key="2">
    <source>
        <dbReference type="SAM" id="SignalP"/>
    </source>
</evidence>
<organism evidence="3 4">
    <name type="scientific">Cardiocondyla obscurior</name>
    <dbReference type="NCBI Taxonomy" id="286306"/>
    <lineage>
        <taxon>Eukaryota</taxon>
        <taxon>Metazoa</taxon>
        <taxon>Ecdysozoa</taxon>
        <taxon>Arthropoda</taxon>
        <taxon>Hexapoda</taxon>
        <taxon>Insecta</taxon>
        <taxon>Pterygota</taxon>
        <taxon>Neoptera</taxon>
        <taxon>Endopterygota</taxon>
        <taxon>Hymenoptera</taxon>
        <taxon>Apocrita</taxon>
        <taxon>Aculeata</taxon>
        <taxon>Formicoidea</taxon>
        <taxon>Formicidae</taxon>
        <taxon>Myrmicinae</taxon>
        <taxon>Cardiocondyla</taxon>
    </lineage>
</organism>
<gene>
    <name evidence="3" type="ORF">PUN28_009985</name>
</gene>
<evidence type="ECO:0000256" key="1">
    <source>
        <dbReference type="SAM" id="MobiDB-lite"/>
    </source>
</evidence>
<dbReference type="AlphaFoldDB" id="A0AAW2FPQ2"/>
<keyword evidence="2" id="KW-0732">Signal</keyword>